<feature type="region of interest" description="Disordered" evidence="5">
    <location>
        <begin position="1"/>
        <end position="22"/>
    </location>
</feature>
<dbReference type="Pfam" id="PF00664">
    <property type="entry name" value="ABC_membrane"/>
    <property type="match status" value="1"/>
</dbReference>
<accession>A0A0E0FB38</accession>
<dbReference type="SUPFAM" id="SSF90123">
    <property type="entry name" value="ABC transporter transmembrane region"/>
    <property type="match status" value="1"/>
</dbReference>
<evidence type="ECO:0000256" key="6">
    <source>
        <dbReference type="SAM" id="Phobius"/>
    </source>
</evidence>
<reference evidence="8" key="1">
    <citation type="submission" date="2015-04" db="UniProtKB">
        <authorList>
            <consortium name="EnsemblPlants"/>
        </authorList>
    </citation>
    <scope>IDENTIFICATION</scope>
</reference>
<evidence type="ECO:0000256" key="5">
    <source>
        <dbReference type="SAM" id="MobiDB-lite"/>
    </source>
</evidence>
<keyword evidence="3 6" id="KW-1133">Transmembrane helix</keyword>
<dbReference type="InterPro" id="IPR036640">
    <property type="entry name" value="ABC1_TM_sf"/>
</dbReference>
<dbReference type="GO" id="GO:0140359">
    <property type="term" value="F:ABC-type transporter activity"/>
    <property type="evidence" value="ECO:0007669"/>
    <property type="project" value="InterPro"/>
</dbReference>
<keyword evidence="2 6" id="KW-0812">Transmembrane</keyword>
<feature type="domain" description="ABC transmembrane type-1" evidence="7">
    <location>
        <begin position="73"/>
        <end position="150"/>
    </location>
</feature>
<dbReference type="Gramene" id="OMERI12G05530.2">
    <property type="protein sequence ID" value="OMERI12G05530.2"/>
    <property type="gene ID" value="OMERI12G05530"/>
</dbReference>
<evidence type="ECO:0000256" key="2">
    <source>
        <dbReference type="ARBA" id="ARBA00022692"/>
    </source>
</evidence>
<dbReference type="PROSITE" id="PS50929">
    <property type="entry name" value="ABC_TM1F"/>
    <property type="match status" value="1"/>
</dbReference>
<evidence type="ECO:0000256" key="1">
    <source>
        <dbReference type="ARBA" id="ARBA00004141"/>
    </source>
</evidence>
<feature type="region of interest" description="Disordered" evidence="5">
    <location>
        <begin position="168"/>
        <end position="206"/>
    </location>
</feature>
<comment type="subcellular location">
    <subcellularLocation>
        <location evidence="1">Membrane</location>
        <topology evidence="1">Multi-pass membrane protein</topology>
    </subcellularLocation>
</comment>
<dbReference type="AlphaFoldDB" id="A0A0E0FB38"/>
<dbReference type="PANTHER" id="PTHR24222:SF84">
    <property type="entry name" value="ABC TRANSPORTER DOMAIN-CONTAINING PROTEIN"/>
    <property type="match status" value="1"/>
</dbReference>
<keyword evidence="9" id="KW-1185">Reference proteome</keyword>
<dbReference type="PANTHER" id="PTHR24222">
    <property type="entry name" value="ABC TRANSPORTER B FAMILY"/>
    <property type="match status" value="1"/>
</dbReference>
<evidence type="ECO:0000256" key="3">
    <source>
        <dbReference type="ARBA" id="ARBA00022989"/>
    </source>
</evidence>
<keyword evidence="4 6" id="KW-0472">Membrane</keyword>
<dbReference type="EnsemblPlants" id="OMERI12G05530.2">
    <property type="protein sequence ID" value="OMERI12G05530.2"/>
    <property type="gene ID" value="OMERI12G05530"/>
</dbReference>
<dbReference type="Gene3D" id="1.20.1560.10">
    <property type="entry name" value="ABC transporter type 1, transmembrane domain"/>
    <property type="match status" value="1"/>
</dbReference>
<name>A0A0E0FB38_9ORYZ</name>
<dbReference type="GO" id="GO:0005886">
    <property type="term" value="C:plasma membrane"/>
    <property type="evidence" value="ECO:0007669"/>
    <property type="project" value="TreeGrafter"/>
</dbReference>
<organism evidence="8">
    <name type="scientific">Oryza meridionalis</name>
    <dbReference type="NCBI Taxonomy" id="40149"/>
    <lineage>
        <taxon>Eukaryota</taxon>
        <taxon>Viridiplantae</taxon>
        <taxon>Streptophyta</taxon>
        <taxon>Embryophyta</taxon>
        <taxon>Tracheophyta</taxon>
        <taxon>Spermatophyta</taxon>
        <taxon>Magnoliopsida</taxon>
        <taxon>Liliopsida</taxon>
        <taxon>Poales</taxon>
        <taxon>Poaceae</taxon>
        <taxon>BOP clade</taxon>
        <taxon>Oryzoideae</taxon>
        <taxon>Oryzeae</taxon>
        <taxon>Oryzinae</taxon>
        <taxon>Oryza</taxon>
    </lineage>
</organism>
<feature type="compositionally biased region" description="Basic and acidic residues" evidence="5">
    <location>
        <begin position="189"/>
        <end position="206"/>
    </location>
</feature>
<feature type="region of interest" description="Disordered" evidence="5">
    <location>
        <begin position="44"/>
        <end position="67"/>
    </location>
</feature>
<feature type="transmembrane region" description="Helical" evidence="6">
    <location>
        <begin position="73"/>
        <end position="98"/>
    </location>
</feature>
<proteinExistence type="predicted"/>
<sequence>MSRRSTRPHYRDISSSAHRPVAGGGRRLELQSVVTDASRAIVVVPNTTPPSPATTTASLPTPPSTPRTATTPISVYMAFLAAVLVVGAYLEITCWRIIGKRSALRMRREYLKAVLRQEIGFFDTEVSTGEVMHSISGDVAQIQEVMGEKVAHTQILPQIHTMLKAATAPSPLNSGRRSTTATAPPHPPAGERRGRERIKRVDREKG</sequence>
<evidence type="ECO:0000256" key="4">
    <source>
        <dbReference type="ARBA" id="ARBA00023136"/>
    </source>
</evidence>
<reference evidence="8" key="2">
    <citation type="submission" date="2018-05" db="EMBL/GenBank/DDBJ databases">
        <title>OmerRS3 (Oryza meridionalis Reference Sequence Version 3).</title>
        <authorList>
            <person name="Zhang J."/>
            <person name="Kudrna D."/>
            <person name="Lee S."/>
            <person name="Talag J."/>
            <person name="Welchert J."/>
            <person name="Wing R.A."/>
        </authorList>
    </citation>
    <scope>NUCLEOTIDE SEQUENCE [LARGE SCALE GENOMIC DNA]</scope>
    <source>
        <strain evidence="8">cv. OR44</strain>
    </source>
</reference>
<protein>
    <recommendedName>
        <fullName evidence="7">ABC transmembrane type-1 domain-containing protein</fullName>
    </recommendedName>
</protein>
<dbReference type="HOGENOM" id="CLU_106911_0_0_1"/>
<dbReference type="InterPro" id="IPR011527">
    <property type="entry name" value="ABC1_TM_dom"/>
</dbReference>
<evidence type="ECO:0000313" key="9">
    <source>
        <dbReference type="Proteomes" id="UP000008021"/>
    </source>
</evidence>
<dbReference type="Proteomes" id="UP000008021">
    <property type="component" value="Chromosome 12"/>
</dbReference>
<dbReference type="GO" id="GO:0005524">
    <property type="term" value="F:ATP binding"/>
    <property type="evidence" value="ECO:0007669"/>
    <property type="project" value="InterPro"/>
</dbReference>
<evidence type="ECO:0000313" key="8">
    <source>
        <dbReference type="EnsemblPlants" id="OMERI12G05530.2"/>
    </source>
</evidence>
<evidence type="ECO:0000259" key="7">
    <source>
        <dbReference type="PROSITE" id="PS50929"/>
    </source>
</evidence>
<dbReference type="InterPro" id="IPR039421">
    <property type="entry name" value="Type_1_exporter"/>
</dbReference>